<proteinExistence type="predicted"/>
<evidence type="ECO:0000313" key="1">
    <source>
        <dbReference type="EMBL" id="KOX75416.1"/>
    </source>
</evidence>
<evidence type="ECO:0000313" key="2">
    <source>
        <dbReference type="Proteomes" id="UP000053105"/>
    </source>
</evidence>
<dbReference type="Proteomes" id="UP000053105">
    <property type="component" value="Unassembled WGS sequence"/>
</dbReference>
<dbReference type="AlphaFoldDB" id="A0A0M9A316"/>
<name>A0A0M9A316_9HYME</name>
<gene>
    <name evidence="1" type="ORF">WN51_12866</name>
</gene>
<keyword evidence="2" id="KW-1185">Reference proteome</keyword>
<sequence length="248" mass="28549">MRKRSYLEIQDQGAIAQYQTTPLLLEVYPTPPDESREPNQPIANFRCISVAPEEARFSRLSPLKSLLVIKNNHFKSQNIETLRAEKHSRCLLLPKLSIKQSTCTAGFLENVQYAKIYDMCISMFNAKHKLFYGIIMELRFYVLGLKQRDQKCLFDIIHVMLWEFKQRKNAMGTSKKICSVCGSLINKCMENESVSLSQGTNRDREDRIIIIDDDVLRTMTKNKQTLTSIDGCKHAWSSPNNNVGPRII</sequence>
<dbReference type="OrthoDB" id="10039049at2759"/>
<organism evidence="1 2">
    <name type="scientific">Melipona quadrifasciata</name>
    <dbReference type="NCBI Taxonomy" id="166423"/>
    <lineage>
        <taxon>Eukaryota</taxon>
        <taxon>Metazoa</taxon>
        <taxon>Ecdysozoa</taxon>
        <taxon>Arthropoda</taxon>
        <taxon>Hexapoda</taxon>
        <taxon>Insecta</taxon>
        <taxon>Pterygota</taxon>
        <taxon>Neoptera</taxon>
        <taxon>Endopterygota</taxon>
        <taxon>Hymenoptera</taxon>
        <taxon>Apocrita</taxon>
        <taxon>Aculeata</taxon>
        <taxon>Apoidea</taxon>
        <taxon>Anthophila</taxon>
        <taxon>Apidae</taxon>
        <taxon>Melipona</taxon>
    </lineage>
</organism>
<accession>A0A0M9A316</accession>
<reference evidence="1 2" key="1">
    <citation type="submission" date="2015-07" db="EMBL/GenBank/DDBJ databases">
        <title>The genome of Melipona quadrifasciata.</title>
        <authorList>
            <person name="Pan H."/>
            <person name="Kapheim K."/>
        </authorList>
    </citation>
    <scope>NUCLEOTIDE SEQUENCE [LARGE SCALE GENOMIC DNA]</scope>
    <source>
        <strain evidence="1">0111107301</strain>
        <tissue evidence="1">Whole body</tissue>
    </source>
</reference>
<dbReference type="EMBL" id="KQ435763">
    <property type="protein sequence ID" value="KOX75416.1"/>
    <property type="molecule type" value="Genomic_DNA"/>
</dbReference>
<protein>
    <submittedName>
        <fullName evidence="1">Uncharacterized protein</fullName>
    </submittedName>
</protein>